<feature type="compositionally biased region" description="Low complexity" evidence="1">
    <location>
        <begin position="36"/>
        <end position="60"/>
    </location>
</feature>
<reference evidence="3" key="1">
    <citation type="submission" date="2021-01" db="EMBL/GenBank/DDBJ databases">
        <title>Caligus Genome Assembly.</title>
        <authorList>
            <person name="Gallardo-Escarate C."/>
        </authorList>
    </citation>
    <scope>NUCLEOTIDE SEQUENCE [LARGE SCALE GENOMIC DNA]</scope>
</reference>
<dbReference type="OrthoDB" id="10678507at2759"/>
<evidence type="ECO:0000313" key="2">
    <source>
        <dbReference type="EMBL" id="QQP40061.1"/>
    </source>
</evidence>
<protein>
    <submittedName>
        <fullName evidence="2">Uncharacterized protein</fullName>
    </submittedName>
</protein>
<name>A0A7T8JZL8_CALRO</name>
<feature type="non-terminal residue" evidence="2">
    <location>
        <position position="1"/>
    </location>
</feature>
<gene>
    <name evidence="2" type="ORF">FKW44_013982</name>
</gene>
<evidence type="ECO:0000256" key="1">
    <source>
        <dbReference type="SAM" id="MobiDB-lite"/>
    </source>
</evidence>
<dbReference type="AlphaFoldDB" id="A0A7T8JZL8"/>
<sequence length="218" mass="23906">RLPWRPKGLSPLAPHASALIRPKKDIWRGRLPGGNTRTPVFSSPFPTSPSPMRTTTRPPSDATFHPISKEYRISLRESRDHQEWFAGDKQGNVFVVLPEGKFPHFPLASTSPITPVTLTSSASTTRIATTTASAAASSSTTPKLPEGYELVRINELTPDHEVIPWKKAKEILHASSTPLPPYKIFRVLLPPQEALAFLLPPQEALASLPPPSHSLRAP</sequence>
<evidence type="ECO:0000313" key="3">
    <source>
        <dbReference type="Proteomes" id="UP000595437"/>
    </source>
</evidence>
<feature type="region of interest" description="Disordered" evidence="1">
    <location>
        <begin position="25"/>
        <end position="61"/>
    </location>
</feature>
<proteinExistence type="predicted"/>
<accession>A0A7T8JZL8</accession>
<dbReference type="EMBL" id="CP045898">
    <property type="protein sequence ID" value="QQP40061.1"/>
    <property type="molecule type" value="Genomic_DNA"/>
</dbReference>
<organism evidence="2 3">
    <name type="scientific">Caligus rogercresseyi</name>
    <name type="common">Sea louse</name>
    <dbReference type="NCBI Taxonomy" id="217165"/>
    <lineage>
        <taxon>Eukaryota</taxon>
        <taxon>Metazoa</taxon>
        <taxon>Ecdysozoa</taxon>
        <taxon>Arthropoda</taxon>
        <taxon>Crustacea</taxon>
        <taxon>Multicrustacea</taxon>
        <taxon>Hexanauplia</taxon>
        <taxon>Copepoda</taxon>
        <taxon>Siphonostomatoida</taxon>
        <taxon>Caligidae</taxon>
        <taxon>Caligus</taxon>
    </lineage>
</organism>
<keyword evidence="3" id="KW-1185">Reference proteome</keyword>
<dbReference type="Proteomes" id="UP000595437">
    <property type="component" value="Chromosome 9"/>
</dbReference>